<comment type="caution">
    <text evidence="1">The sequence shown here is derived from an EMBL/GenBank/DDBJ whole genome shotgun (WGS) entry which is preliminary data.</text>
</comment>
<dbReference type="EMBL" id="MNCJ02000325">
    <property type="protein sequence ID" value="KAF5787819.1"/>
    <property type="molecule type" value="Genomic_DNA"/>
</dbReference>
<sequence>MLPDPTRPRCHLYFISYSVKSYLMQVTFLFQMKLIRNGIHHKPQLVMWMEIVT</sequence>
<dbReference type="Proteomes" id="UP000215914">
    <property type="component" value="Unassembled WGS sequence"/>
</dbReference>
<accession>A0A9K3N5I9</accession>
<reference evidence="1" key="2">
    <citation type="submission" date="2020-06" db="EMBL/GenBank/DDBJ databases">
        <title>Helianthus annuus Genome sequencing and assembly Release 2.</title>
        <authorList>
            <person name="Gouzy J."/>
            <person name="Langlade N."/>
            <person name="Munos S."/>
        </authorList>
    </citation>
    <scope>NUCLEOTIDE SEQUENCE</scope>
    <source>
        <tissue evidence="1">Leaves</tissue>
    </source>
</reference>
<protein>
    <submittedName>
        <fullName evidence="1">Uncharacterized protein</fullName>
    </submittedName>
</protein>
<dbReference type="Gramene" id="mRNA:HanXRQr2_Chr10g0457131">
    <property type="protein sequence ID" value="CDS:HanXRQr2_Chr10g0457131.1"/>
    <property type="gene ID" value="HanXRQr2_Chr10g0457131"/>
</dbReference>
<keyword evidence="2" id="KW-1185">Reference proteome</keyword>
<gene>
    <name evidence="1" type="ORF">HanXRQr2_Chr10g0457131</name>
</gene>
<evidence type="ECO:0000313" key="1">
    <source>
        <dbReference type="EMBL" id="KAF5787819.1"/>
    </source>
</evidence>
<name>A0A9K3N5I9_HELAN</name>
<reference evidence="1" key="1">
    <citation type="journal article" date="2017" name="Nature">
        <title>The sunflower genome provides insights into oil metabolism, flowering and Asterid evolution.</title>
        <authorList>
            <person name="Badouin H."/>
            <person name="Gouzy J."/>
            <person name="Grassa C.J."/>
            <person name="Murat F."/>
            <person name="Staton S.E."/>
            <person name="Cottret L."/>
            <person name="Lelandais-Briere C."/>
            <person name="Owens G.L."/>
            <person name="Carrere S."/>
            <person name="Mayjonade B."/>
            <person name="Legrand L."/>
            <person name="Gill N."/>
            <person name="Kane N.C."/>
            <person name="Bowers J.E."/>
            <person name="Hubner S."/>
            <person name="Bellec A."/>
            <person name="Berard A."/>
            <person name="Berges H."/>
            <person name="Blanchet N."/>
            <person name="Boniface M.C."/>
            <person name="Brunel D."/>
            <person name="Catrice O."/>
            <person name="Chaidir N."/>
            <person name="Claudel C."/>
            <person name="Donnadieu C."/>
            <person name="Faraut T."/>
            <person name="Fievet G."/>
            <person name="Helmstetter N."/>
            <person name="King M."/>
            <person name="Knapp S.J."/>
            <person name="Lai Z."/>
            <person name="Le Paslier M.C."/>
            <person name="Lippi Y."/>
            <person name="Lorenzon L."/>
            <person name="Mandel J.R."/>
            <person name="Marage G."/>
            <person name="Marchand G."/>
            <person name="Marquand E."/>
            <person name="Bret-Mestries E."/>
            <person name="Morien E."/>
            <person name="Nambeesan S."/>
            <person name="Nguyen T."/>
            <person name="Pegot-Espagnet P."/>
            <person name="Pouilly N."/>
            <person name="Raftis F."/>
            <person name="Sallet E."/>
            <person name="Schiex T."/>
            <person name="Thomas J."/>
            <person name="Vandecasteele C."/>
            <person name="Vares D."/>
            <person name="Vear F."/>
            <person name="Vautrin S."/>
            <person name="Crespi M."/>
            <person name="Mangin B."/>
            <person name="Burke J.M."/>
            <person name="Salse J."/>
            <person name="Munos S."/>
            <person name="Vincourt P."/>
            <person name="Rieseberg L.H."/>
            <person name="Langlade N.B."/>
        </authorList>
    </citation>
    <scope>NUCLEOTIDE SEQUENCE</scope>
    <source>
        <tissue evidence="1">Leaves</tissue>
    </source>
</reference>
<proteinExistence type="predicted"/>
<dbReference type="AlphaFoldDB" id="A0A9K3N5I9"/>
<organism evidence="1 2">
    <name type="scientific">Helianthus annuus</name>
    <name type="common">Common sunflower</name>
    <dbReference type="NCBI Taxonomy" id="4232"/>
    <lineage>
        <taxon>Eukaryota</taxon>
        <taxon>Viridiplantae</taxon>
        <taxon>Streptophyta</taxon>
        <taxon>Embryophyta</taxon>
        <taxon>Tracheophyta</taxon>
        <taxon>Spermatophyta</taxon>
        <taxon>Magnoliopsida</taxon>
        <taxon>eudicotyledons</taxon>
        <taxon>Gunneridae</taxon>
        <taxon>Pentapetalae</taxon>
        <taxon>asterids</taxon>
        <taxon>campanulids</taxon>
        <taxon>Asterales</taxon>
        <taxon>Asteraceae</taxon>
        <taxon>Asteroideae</taxon>
        <taxon>Heliantheae alliance</taxon>
        <taxon>Heliantheae</taxon>
        <taxon>Helianthus</taxon>
    </lineage>
</organism>
<evidence type="ECO:0000313" key="2">
    <source>
        <dbReference type="Proteomes" id="UP000215914"/>
    </source>
</evidence>